<accession>A0A515EPG4</accession>
<reference evidence="2" key="1">
    <citation type="submission" date="2019-02" db="EMBL/GenBank/DDBJ databases">
        <title>Complete genome sequence of Rhodoferax sp. Gr-4.</title>
        <authorList>
            <person name="Jin L."/>
        </authorList>
    </citation>
    <scope>NUCLEOTIDE SEQUENCE [LARGE SCALE GENOMIC DNA]</scope>
    <source>
        <strain evidence="2">Gr-4</strain>
    </source>
</reference>
<dbReference type="Pfam" id="PF13692">
    <property type="entry name" value="Glyco_trans_1_4"/>
    <property type="match status" value="1"/>
</dbReference>
<sequence length="377" mass="42933">MKILFVTLGDYLSPKTGGARYTSEVLEILRQNDLEVLSLYDFIFVRSKYVRLVAALLISLLRKMPLPVLYFYSSSFERKVLSRISELEKDGKFCLILDHLELCYLLRKLNSDGNYSVVHLSHNQEQKIFLDKSGGGRFYRYSEYMFPYSAFEGRVFNSVDAVVSISETDSEYFSTLNPSVSLLTLLPTFSYTPKTKTELRRANALPKKLVYLANLAWMPNMEGLKWLISELAPVLPREFEIHVYGGGLDDNKAATLNPPSNVFLNGYVDDINEVFDNAFFSLSPMQYGAGINIKVTESLHNQVPVIVSSISYEGIPLKYTNGLIKLDLNAGLWVDELRRYLASSSEYETLRGCIQYPAPSEMAVKLNEFLEDELRKK</sequence>
<evidence type="ECO:0000313" key="1">
    <source>
        <dbReference type="EMBL" id="QDL54552.1"/>
    </source>
</evidence>
<protein>
    <submittedName>
        <fullName evidence="1">Glycosyltransferase</fullName>
    </submittedName>
</protein>
<dbReference type="SUPFAM" id="SSF53756">
    <property type="entry name" value="UDP-Glycosyltransferase/glycogen phosphorylase"/>
    <property type="match status" value="1"/>
</dbReference>
<dbReference type="KEGG" id="rhg:EXZ61_10455"/>
<keyword evidence="2" id="KW-1185">Reference proteome</keyword>
<reference evidence="2" key="2">
    <citation type="journal article" date="2020" name="Int. J. Syst. Evol. Microbiol.">
        <title>Genomic insights into a novel species Rhodoferax aquaticus sp. nov., isolated from freshwater.</title>
        <authorList>
            <person name="Li T."/>
            <person name="Zhuo Y."/>
            <person name="Jin C.Z."/>
            <person name="Wu X."/>
            <person name="Ko S.R."/>
            <person name="Jin F.J."/>
            <person name="Ahn C.Y."/>
            <person name="Oh H.M."/>
            <person name="Lee H.G."/>
            <person name="Jin L."/>
        </authorList>
    </citation>
    <scope>NUCLEOTIDE SEQUENCE [LARGE SCALE GENOMIC DNA]</scope>
    <source>
        <strain evidence="2">Gr-4</strain>
    </source>
</reference>
<dbReference type="Gene3D" id="3.40.50.2000">
    <property type="entry name" value="Glycogen Phosphorylase B"/>
    <property type="match status" value="1"/>
</dbReference>
<proteinExistence type="predicted"/>
<evidence type="ECO:0000313" key="2">
    <source>
        <dbReference type="Proteomes" id="UP000317365"/>
    </source>
</evidence>
<dbReference type="RefSeq" id="WP_142811566.1">
    <property type="nucleotide sequence ID" value="NZ_CP036282.1"/>
</dbReference>
<organism evidence="1 2">
    <name type="scientific">Rhodoferax aquaticus</name>
    <dbReference type="NCBI Taxonomy" id="2527691"/>
    <lineage>
        <taxon>Bacteria</taxon>
        <taxon>Pseudomonadati</taxon>
        <taxon>Pseudomonadota</taxon>
        <taxon>Betaproteobacteria</taxon>
        <taxon>Burkholderiales</taxon>
        <taxon>Comamonadaceae</taxon>
        <taxon>Rhodoferax</taxon>
    </lineage>
</organism>
<dbReference type="EMBL" id="CP036282">
    <property type="protein sequence ID" value="QDL54552.1"/>
    <property type="molecule type" value="Genomic_DNA"/>
</dbReference>
<dbReference type="Proteomes" id="UP000317365">
    <property type="component" value="Chromosome"/>
</dbReference>
<dbReference type="AlphaFoldDB" id="A0A515EPG4"/>
<gene>
    <name evidence="1" type="ORF">EXZ61_10455</name>
</gene>
<name>A0A515EPG4_9BURK</name>